<feature type="transmembrane region" description="Helical" evidence="1">
    <location>
        <begin position="303"/>
        <end position="321"/>
    </location>
</feature>
<gene>
    <name evidence="2" type="ORF">IC610_07770</name>
</gene>
<feature type="transmembrane region" description="Helical" evidence="1">
    <location>
        <begin position="245"/>
        <end position="262"/>
    </location>
</feature>
<feature type="transmembrane region" description="Helical" evidence="1">
    <location>
        <begin position="326"/>
        <end position="347"/>
    </location>
</feature>
<evidence type="ECO:0000313" key="3">
    <source>
        <dbReference type="Proteomes" id="UP000637299"/>
    </source>
</evidence>
<sequence length="369" mass="43557">MYFYYFTILLLFIPALIETSYPRLRGEIPYKKIILGFVVLVLVGQMGLRWEMATDWKPYFYHFTKKNTTEVFSYIDYDYEKAYVILVYLCKKIANHYSFFLVVHAAIFFLLLKKSFEFFSPFPILVMLLFYVSFLGVWGANRQFLAVAFGLLSLIYLYEKRWLWFVIMLFMATQFHVTSIILVIFVFLQKKISNLMIIVILAASFIIGYTSLPVKVFSLFGGFSEAAAFKANAYLKEAKFTKAEVSTFGLIKRLLFFSLFFIYRNKISEMFPKYNFLFNGYFVGMCFYFLFSKSLLVMISRGSLYFNIFEPILISCLFLLVKDRRVLFFMALGLFAYCIIFVKQSVISYPELFDPYRGILFNPKVFRIL</sequence>
<feature type="transmembrane region" description="Helical" evidence="1">
    <location>
        <begin position="33"/>
        <end position="50"/>
    </location>
</feature>
<evidence type="ECO:0000256" key="1">
    <source>
        <dbReference type="SAM" id="Phobius"/>
    </source>
</evidence>
<evidence type="ECO:0000313" key="2">
    <source>
        <dbReference type="EMBL" id="MBD8082320.1"/>
    </source>
</evidence>
<dbReference type="InterPro" id="IPR049458">
    <property type="entry name" value="EpsG-like"/>
</dbReference>
<organism evidence="2 3">
    <name type="scientific">Chryseobacterium caseinilyticum</name>
    <dbReference type="NCBI Taxonomy" id="2771428"/>
    <lineage>
        <taxon>Bacteria</taxon>
        <taxon>Pseudomonadati</taxon>
        <taxon>Bacteroidota</taxon>
        <taxon>Flavobacteriia</taxon>
        <taxon>Flavobacteriales</taxon>
        <taxon>Weeksellaceae</taxon>
        <taxon>Chryseobacterium group</taxon>
        <taxon>Chryseobacterium</taxon>
    </lineage>
</organism>
<feature type="transmembrane region" description="Helical" evidence="1">
    <location>
        <begin position="6"/>
        <end position="21"/>
    </location>
</feature>
<keyword evidence="1" id="KW-1133">Transmembrane helix</keyword>
<feature type="transmembrane region" description="Helical" evidence="1">
    <location>
        <begin position="274"/>
        <end position="291"/>
    </location>
</feature>
<dbReference type="Pfam" id="PF14897">
    <property type="entry name" value="EpsG"/>
    <property type="match status" value="1"/>
</dbReference>
<dbReference type="RefSeq" id="WP_191736061.1">
    <property type="nucleotide sequence ID" value="NZ_JACYFS010000001.1"/>
</dbReference>
<protein>
    <submittedName>
        <fullName evidence="2">EpsG family protein</fullName>
    </submittedName>
</protein>
<proteinExistence type="predicted"/>
<feature type="transmembrane region" description="Helical" evidence="1">
    <location>
        <begin position="124"/>
        <end position="156"/>
    </location>
</feature>
<keyword evidence="3" id="KW-1185">Reference proteome</keyword>
<name>A0ABR8ZAQ9_9FLAO</name>
<dbReference type="Proteomes" id="UP000637299">
    <property type="component" value="Unassembled WGS sequence"/>
</dbReference>
<feature type="transmembrane region" description="Helical" evidence="1">
    <location>
        <begin position="195"/>
        <end position="212"/>
    </location>
</feature>
<feature type="transmembrane region" description="Helical" evidence="1">
    <location>
        <begin position="162"/>
        <end position="188"/>
    </location>
</feature>
<feature type="transmembrane region" description="Helical" evidence="1">
    <location>
        <begin position="93"/>
        <end position="112"/>
    </location>
</feature>
<comment type="caution">
    <text evidence="2">The sequence shown here is derived from an EMBL/GenBank/DDBJ whole genome shotgun (WGS) entry which is preliminary data.</text>
</comment>
<keyword evidence="1" id="KW-0812">Transmembrane</keyword>
<dbReference type="EMBL" id="JACYFS010000001">
    <property type="protein sequence ID" value="MBD8082320.1"/>
    <property type="molecule type" value="Genomic_DNA"/>
</dbReference>
<keyword evidence="1" id="KW-0472">Membrane</keyword>
<reference evidence="2 3" key="1">
    <citation type="submission" date="2020-09" db="EMBL/GenBank/DDBJ databases">
        <title>Genome seq and assembly of Chryseobacterium sp.</title>
        <authorList>
            <person name="Chhetri G."/>
        </authorList>
    </citation>
    <scope>NUCLEOTIDE SEQUENCE [LARGE SCALE GENOMIC DNA]</scope>
    <source>
        <strain evidence="2 3">GCR10</strain>
    </source>
</reference>
<accession>A0ABR8ZAQ9</accession>